<comment type="caution">
    <text evidence="3">The sequence shown here is derived from an EMBL/GenBank/DDBJ whole genome shotgun (WGS) entry which is preliminary data.</text>
</comment>
<name>A0ABQ8T2B6_PERAM</name>
<accession>A0ABQ8T2B6</accession>
<feature type="region of interest" description="Disordered" evidence="1">
    <location>
        <begin position="192"/>
        <end position="217"/>
    </location>
</feature>
<gene>
    <name evidence="3" type="ORF">ANN_08752</name>
</gene>
<dbReference type="Gene3D" id="3.60.10.10">
    <property type="entry name" value="Endonuclease/exonuclease/phosphatase"/>
    <property type="match status" value="1"/>
</dbReference>
<feature type="domain" description="Endonuclease/exonuclease/phosphatase" evidence="2">
    <location>
        <begin position="27"/>
        <end position="116"/>
    </location>
</feature>
<reference evidence="3 4" key="1">
    <citation type="journal article" date="2022" name="Allergy">
        <title>Genome assembly and annotation of Periplaneta americana reveal a comprehensive cockroach allergen profile.</title>
        <authorList>
            <person name="Wang L."/>
            <person name="Xiong Q."/>
            <person name="Saelim N."/>
            <person name="Wang L."/>
            <person name="Nong W."/>
            <person name="Wan A.T."/>
            <person name="Shi M."/>
            <person name="Liu X."/>
            <person name="Cao Q."/>
            <person name="Hui J.H.L."/>
            <person name="Sookrung N."/>
            <person name="Leung T.F."/>
            <person name="Tungtrongchitr A."/>
            <person name="Tsui S.K.W."/>
        </authorList>
    </citation>
    <scope>NUCLEOTIDE SEQUENCE [LARGE SCALE GENOMIC DNA]</scope>
    <source>
        <strain evidence="3">PWHHKU_190912</strain>
    </source>
</reference>
<keyword evidence="4" id="KW-1185">Reference proteome</keyword>
<dbReference type="Proteomes" id="UP001148838">
    <property type="component" value="Unassembled WGS sequence"/>
</dbReference>
<dbReference type="SUPFAM" id="SSF56219">
    <property type="entry name" value="DNase I-like"/>
    <property type="match status" value="1"/>
</dbReference>
<proteinExistence type="predicted"/>
<protein>
    <recommendedName>
        <fullName evidence="2">Endonuclease/exonuclease/phosphatase domain-containing protein</fullName>
    </recommendedName>
</protein>
<evidence type="ECO:0000256" key="1">
    <source>
        <dbReference type="SAM" id="MobiDB-lite"/>
    </source>
</evidence>
<evidence type="ECO:0000313" key="3">
    <source>
        <dbReference type="EMBL" id="KAJ4440606.1"/>
    </source>
</evidence>
<evidence type="ECO:0000259" key="2">
    <source>
        <dbReference type="Pfam" id="PF14529"/>
    </source>
</evidence>
<dbReference type="InterPro" id="IPR005135">
    <property type="entry name" value="Endo/exonuclease/phosphatase"/>
</dbReference>
<evidence type="ECO:0000313" key="4">
    <source>
        <dbReference type="Proteomes" id="UP001148838"/>
    </source>
</evidence>
<dbReference type="EMBL" id="JAJSOF020000017">
    <property type="protein sequence ID" value="KAJ4440606.1"/>
    <property type="molecule type" value="Genomic_DNA"/>
</dbReference>
<dbReference type="InterPro" id="IPR036691">
    <property type="entry name" value="Endo/exonu/phosph_ase_sf"/>
</dbReference>
<dbReference type="Pfam" id="PF14529">
    <property type="entry name" value="Exo_endo_phos_2"/>
    <property type="match status" value="1"/>
</dbReference>
<organism evidence="3 4">
    <name type="scientific">Periplaneta americana</name>
    <name type="common">American cockroach</name>
    <name type="synonym">Blatta americana</name>
    <dbReference type="NCBI Taxonomy" id="6978"/>
    <lineage>
        <taxon>Eukaryota</taxon>
        <taxon>Metazoa</taxon>
        <taxon>Ecdysozoa</taxon>
        <taxon>Arthropoda</taxon>
        <taxon>Hexapoda</taxon>
        <taxon>Insecta</taxon>
        <taxon>Pterygota</taxon>
        <taxon>Neoptera</taxon>
        <taxon>Polyneoptera</taxon>
        <taxon>Dictyoptera</taxon>
        <taxon>Blattodea</taxon>
        <taxon>Blattoidea</taxon>
        <taxon>Blattidae</taxon>
        <taxon>Blattinae</taxon>
        <taxon>Periplaneta</taxon>
    </lineage>
</organism>
<sequence>MVTAETSQPETMVTGWRCRLFHNEHVIASCFVPKSLIFVTVSQKILNELEAICSDLKEKHLLIVGDINAKHHAWNSPVSDSKGKQFFDFCCSHNLSILNTGNKPTFRSNNSTSFIDAKTKAWKEFCSSQSLQNPWGIIYKTCRKPENFNRSLNTIQTDNGFTSNTYETASVLINKFFPDDSIDTDVHKRTRLESELSPDTEDEPQFTAEEVERAIKN</sequence>